<proteinExistence type="inferred from homology"/>
<reference evidence="10 11" key="1">
    <citation type="submission" date="2023-11" db="EMBL/GenBank/DDBJ databases">
        <title>Halocaridina rubra genome assembly.</title>
        <authorList>
            <person name="Smith C."/>
        </authorList>
    </citation>
    <scope>NUCLEOTIDE SEQUENCE [LARGE SCALE GENOMIC DNA]</scope>
    <source>
        <strain evidence="10">EP-1</strain>
        <tissue evidence="10">Whole</tissue>
    </source>
</reference>
<dbReference type="GO" id="GO:0010185">
    <property type="term" value="P:regulation of cellular defense response"/>
    <property type="evidence" value="ECO:0007669"/>
    <property type="project" value="UniProtKB-ARBA"/>
</dbReference>
<evidence type="ECO:0000256" key="6">
    <source>
        <dbReference type="ARBA" id="ARBA00022837"/>
    </source>
</evidence>
<protein>
    <recommendedName>
        <fullName evidence="9">Fucolectin tachylectin-4 pentraxin-1 domain-containing protein</fullName>
    </recommendedName>
</protein>
<accession>A0AAN8XMC1</accession>
<name>A0AAN8XMC1_HALRR</name>
<evidence type="ECO:0000256" key="4">
    <source>
        <dbReference type="ARBA" id="ARBA00022723"/>
    </source>
</evidence>
<evidence type="ECO:0000256" key="3">
    <source>
        <dbReference type="ARBA" id="ARBA00011233"/>
    </source>
</evidence>
<organism evidence="10 11">
    <name type="scientific">Halocaridina rubra</name>
    <name type="common">Hawaiian red shrimp</name>
    <dbReference type="NCBI Taxonomy" id="373956"/>
    <lineage>
        <taxon>Eukaryota</taxon>
        <taxon>Metazoa</taxon>
        <taxon>Ecdysozoa</taxon>
        <taxon>Arthropoda</taxon>
        <taxon>Crustacea</taxon>
        <taxon>Multicrustacea</taxon>
        <taxon>Malacostraca</taxon>
        <taxon>Eumalacostraca</taxon>
        <taxon>Eucarida</taxon>
        <taxon>Decapoda</taxon>
        <taxon>Pleocyemata</taxon>
        <taxon>Caridea</taxon>
        <taxon>Atyoidea</taxon>
        <taxon>Atyidae</taxon>
        <taxon>Halocaridina</taxon>
    </lineage>
</organism>
<comment type="subunit">
    <text evidence="3">Homotrimer.</text>
</comment>
<dbReference type="InterPro" id="IPR051941">
    <property type="entry name" value="BG_Antigen-Binding_Lectin"/>
</dbReference>
<dbReference type="Pfam" id="PF22633">
    <property type="entry name" value="F5_F8_type_C_2"/>
    <property type="match status" value="1"/>
</dbReference>
<evidence type="ECO:0000256" key="1">
    <source>
        <dbReference type="ARBA" id="ARBA00002219"/>
    </source>
</evidence>
<dbReference type="Proteomes" id="UP001381693">
    <property type="component" value="Unassembled WGS sequence"/>
</dbReference>
<dbReference type="PANTHER" id="PTHR45713">
    <property type="entry name" value="FTP DOMAIN-CONTAINING PROTEIN"/>
    <property type="match status" value="1"/>
</dbReference>
<dbReference type="InterPro" id="IPR008979">
    <property type="entry name" value="Galactose-bd-like_sf"/>
</dbReference>
<evidence type="ECO:0000313" key="10">
    <source>
        <dbReference type="EMBL" id="KAK7082079.1"/>
    </source>
</evidence>
<evidence type="ECO:0000259" key="9">
    <source>
        <dbReference type="SMART" id="SM00607"/>
    </source>
</evidence>
<feature type="domain" description="Fucolectin tachylectin-4 pentraxin-1" evidence="9">
    <location>
        <begin position="58"/>
        <end position="207"/>
    </location>
</feature>
<gene>
    <name evidence="10" type="ORF">SK128_011284</name>
</gene>
<dbReference type="GO" id="GO:0001868">
    <property type="term" value="P:regulation of complement activation, lectin pathway"/>
    <property type="evidence" value="ECO:0007669"/>
    <property type="project" value="UniProtKB-ARBA"/>
</dbReference>
<keyword evidence="11" id="KW-1185">Reference proteome</keyword>
<sequence>MANTASVIFLAFLTLLEHSESFSNDELTDQVCSAVGTGGINLFDLYGRAKRFPPTPVLEEVAFQKKTYASPEYMPEQQRWKKEFAVDGNDATYYHSALVLNPWWLVDLGEQKTIYQVLLLSRQDCCPERFHDVEIRIGNELKTTGDFNAYKLIHFYTGPYSSAEGFLQCSFYNGITGRYLSIQIKNSMEYLQLNTVRVYAARKAPTHQNELDSIYAQRK</sequence>
<dbReference type="EMBL" id="JAXCGZ010004210">
    <property type="protein sequence ID" value="KAK7082079.1"/>
    <property type="molecule type" value="Genomic_DNA"/>
</dbReference>
<feature type="signal peptide" evidence="8">
    <location>
        <begin position="1"/>
        <end position="21"/>
    </location>
</feature>
<keyword evidence="8" id="KW-0732">Signal</keyword>
<dbReference type="PANTHER" id="PTHR45713:SF6">
    <property type="entry name" value="F5_8 TYPE C DOMAIN-CONTAINING PROTEIN"/>
    <property type="match status" value="1"/>
</dbReference>
<comment type="similarity">
    <text evidence="2">Belongs to the fucolectin family.</text>
</comment>
<evidence type="ECO:0000313" key="11">
    <source>
        <dbReference type="Proteomes" id="UP001381693"/>
    </source>
</evidence>
<evidence type="ECO:0000256" key="2">
    <source>
        <dbReference type="ARBA" id="ARBA00010147"/>
    </source>
</evidence>
<dbReference type="GO" id="GO:0046872">
    <property type="term" value="F:metal ion binding"/>
    <property type="evidence" value="ECO:0007669"/>
    <property type="project" value="UniProtKB-KW"/>
</dbReference>
<keyword evidence="7" id="KW-1015">Disulfide bond</keyword>
<evidence type="ECO:0000256" key="5">
    <source>
        <dbReference type="ARBA" id="ARBA00022734"/>
    </source>
</evidence>
<evidence type="ECO:0000256" key="7">
    <source>
        <dbReference type="ARBA" id="ARBA00023157"/>
    </source>
</evidence>
<dbReference type="SMART" id="SM00607">
    <property type="entry name" value="FTP"/>
    <property type="match status" value="1"/>
</dbReference>
<dbReference type="GO" id="GO:0042806">
    <property type="term" value="F:fucose binding"/>
    <property type="evidence" value="ECO:0007669"/>
    <property type="project" value="UniProtKB-ARBA"/>
</dbReference>
<evidence type="ECO:0000256" key="8">
    <source>
        <dbReference type="SAM" id="SignalP"/>
    </source>
</evidence>
<keyword evidence="5" id="KW-0430">Lectin</keyword>
<dbReference type="InterPro" id="IPR006585">
    <property type="entry name" value="FTP1"/>
</dbReference>
<comment type="caution">
    <text evidence="10">The sequence shown here is derived from an EMBL/GenBank/DDBJ whole genome shotgun (WGS) entry which is preliminary data.</text>
</comment>
<dbReference type="Gene3D" id="2.60.120.260">
    <property type="entry name" value="Galactose-binding domain-like"/>
    <property type="match status" value="1"/>
</dbReference>
<comment type="function">
    <text evidence="1">Acts as a defensive agent. Recognizes blood group fucosylated oligosaccharides including A, B, H and Lewis B-type antigens. Does not recognize Lewis A antigen and has low affinity for monovalent haptens.</text>
</comment>
<keyword evidence="6" id="KW-0106">Calcium</keyword>
<dbReference type="AlphaFoldDB" id="A0AAN8XMC1"/>
<feature type="chain" id="PRO_5042837435" description="Fucolectin tachylectin-4 pentraxin-1 domain-containing protein" evidence="8">
    <location>
        <begin position="22"/>
        <end position="219"/>
    </location>
</feature>
<keyword evidence="4" id="KW-0479">Metal-binding</keyword>
<dbReference type="SUPFAM" id="SSF49785">
    <property type="entry name" value="Galactose-binding domain-like"/>
    <property type="match status" value="1"/>
</dbReference>